<dbReference type="SUPFAM" id="SSF81585">
    <property type="entry name" value="PsbU/PolX domain-like"/>
    <property type="match status" value="1"/>
</dbReference>
<name>A0A830GS14_9CREN</name>
<evidence type="ECO:0000313" key="2">
    <source>
        <dbReference type="EMBL" id="GGP19255.1"/>
    </source>
</evidence>
<dbReference type="InterPro" id="IPR023404">
    <property type="entry name" value="rSAM_horseshoe"/>
</dbReference>
<dbReference type="SFLD" id="SFLDG01082">
    <property type="entry name" value="B12-binding_domain_containing"/>
    <property type="match status" value="1"/>
</dbReference>
<dbReference type="OrthoDB" id="358785at2157"/>
<dbReference type="Gene3D" id="3.80.30.20">
    <property type="entry name" value="tm_1862 like domain"/>
    <property type="match status" value="1"/>
</dbReference>
<gene>
    <name evidence="2" type="ORF">GCM10007981_02200</name>
</gene>
<organism evidence="2 3">
    <name type="scientific">Thermocladium modestius</name>
    <dbReference type="NCBI Taxonomy" id="62609"/>
    <lineage>
        <taxon>Archaea</taxon>
        <taxon>Thermoproteota</taxon>
        <taxon>Thermoprotei</taxon>
        <taxon>Thermoproteales</taxon>
        <taxon>Thermoproteaceae</taxon>
        <taxon>Thermocladium</taxon>
    </lineage>
</organism>
<comment type="caution">
    <text evidence="2">The sequence shown here is derived from an EMBL/GenBank/DDBJ whole genome shotgun (WGS) entry which is preliminary data.</text>
</comment>
<evidence type="ECO:0000313" key="3">
    <source>
        <dbReference type="Proteomes" id="UP000610960"/>
    </source>
</evidence>
<dbReference type="InterPro" id="IPR006638">
    <property type="entry name" value="Elp3/MiaA/NifB-like_rSAM"/>
</dbReference>
<dbReference type="InterPro" id="IPR058240">
    <property type="entry name" value="rSAM_sf"/>
</dbReference>
<dbReference type="Proteomes" id="UP000610960">
    <property type="component" value="Unassembled WGS sequence"/>
</dbReference>
<dbReference type="AlphaFoldDB" id="A0A830GS14"/>
<feature type="domain" description="Radical SAM core" evidence="1">
    <location>
        <begin position="184"/>
        <end position="457"/>
    </location>
</feature>
<dbReference type="PANTHER" id="PTHR43324">
    <property type="match status" value="1"/>
</dbReference>
<dbReference type="InterPro" id="IPR007197">
    <property type="entry name" value="rSAM"/>
</dbReference>
<dbReference type="GO" id="GO:0051536">
    <property type="term" value="F:iron-sulfur cluster binding"/>
    <property type="evidence" value="ECO:0007669"/>
    <property type="project" value="InterPro"/>
</dbReference>
<dbReference type="RefSeq" id="WP_188595632.1">
    <property type="nucleotide sequence ID" value="NZ_BMNL01000001.1"/>
</dbReference>
<proteinExistence type="predicted"/>
<dbReference type="EMBL" id="BMNL01000001">
    <property type="protein sequence ID" value="GGP19255.1"/>
    <property type="molecule type" value="Genomic_DNA"/>
</dbReference>
<keyword evidence="3" id="KW-1185">Reference proteome</keyword>
<dbReference type="SMART" id="SM00729">
    <property type="entry name" value="Elp3"/>
    <property type="match status" value="1"/>
</dbReference>
<protein>
    <submittedName>
        <fullName evidence="2">Radical SAM protein</fullName>
    </submittedName>
</protein>
<dbReference type="PANTHER" id="PTHR43324:SF1">
    <property type="entry name" value="RADICAL SAM CORE DOMAIN-CONTAINING PROTEIN"/>
    <property type="match status" value="1"/>
</dbReference>
<dbReference type="SUPFAM" id="SSF102114">
    <property type="entry name" value="Radical SAM enzymes"/>
    <property type="match status" value="1"/>
</dbReference>
<sequence>MDRVVLLDGYDDEPAGLGVPPYLDVYARYVAGAIWSVDPSIDVRYITVDEARRDWNAFADLVSGSKLLVVMAGIVTPGKYLGGEPITLRELIRVGGLGVPKVLGGPVARFGFGAGGGSIAVPRSFFSKYYDLVVSGDLDLVVHEIASRRFSLEGVSPAMVHSSYAAINEFAVRGARIAVQHPNHGRNLIVELETYRSCPRYVSGGCSFCATVRYGGVEYRDEEAIAREVAALHVAGVRHFRVGRQADILSYKARDTGRLDFPRPDPDAVERLFRGIRAAAPGLRVLHIDNVNPGTIYNWPEESRAALKAIIRHHTPGDVAAMGIESADPKVIKLNNLKTQPDEALAAMKLVDEVGRVLGHNGLPHLLPGINFVAGLPGETKETYMLNREFLSKVLESNVLVRRVNLRQVLVLEPTPLWGKRGSIRSMLEKHKRYFLSLKNWVRTRFDLEMIRRVVPRGIILREAYVEAQAPGGVYARQVGSYPLLIFIPQGLRLGDWVDVVVVDHGPRSVVGISIPININEASSKLLSMLPGFTRDRVNKVLLRRPFKSMDELAAESLDASIFTVDGN</sequence>
<evidence type="ECO:0000259" key="1">
    <source>
        <dbReference type="PROSITE" id="PS51918"/>
    </source>
</evidence>
<reference evidence="2" key="2">
    <citation type="submission" date="2020-09" db="EMBL/GenBank/DDBJ databases">
        <authorList>
            <person name="Sun Q."/>
            <person name="Ohkuma M."/>
        </authorList>
    </citation>
    <scope>NUCLEOTIDE SEQUENCE</scope>
    <source>
        <strain evidence="2">JCM 10088</strain>
    </source>
</reference>
<dbReference type="GO" id="GO:0003824">
    <property type="term" value="F:catalytic activity"/>
    <property type="evidence" value="ECO:0007669"/>
    <property type="project" value="InterPro"/>
</dbReference>
<dbReference type="PROSITE" id="PS51918">
    <property type="entry name" value="RADICAL_SAM"/>
    <property type="match status" value="1"/>
</dbReference>
<dbReference type="SFLD" id="SFLDS00029">
    <property type="entry name" value="Radical_SAM"/>
    <property type="match status" value="1"/>
</dbReference>
<reference evidence="2" key="1">
    <citation type="journal article" date="2014" name="Int. J. Syst. Evol. Microbiol.">
        <title>Complete genome sequence of Corynebacterium casei LMG S-19264T (=DSM 44701T), isolated from a smear-ripened cheese.</title>
        <authorList>
            <consortium name="US DOE Joint Genome Institute (JGI-PGF)"/>
            <person name="Walter F."/>
            <person name="Albersmeier A."/>
            <person name="Kalinowski J."/>
            <person name="Ruckert C."/>
        </authorList>
    </citation>
    <scope>NUCLEOTIDE SEQUENCE</scope>
    <source>
        <strain evidence="2">JCM 10088</strain>
    </source>
</reference>
<accession>A0A830GS14</accession>